<dbReference type="RefSeq" id="WP_135296192.1">
    <property type="nucleotide sequence ID" value="NZ_VDDB01000019.1"/>
</dbReference>
<keyword evidence="1" id="KW-0175">Coiled coil</keyword>
<dbReference type="EMBL" id="VDDB01000019">
    <property type="protein sequence ID" value="TNB91656.1"/>
    <property type="molecule type" value="Genomic_DNA"/>
</dbReference>
<name>A0A5C4KSV3_PSEJE</name>
<organism evidence="4 5">
    <name type="scientific">Pseudomonas jessenii</name>
    <dbReference type="NCBI Taxonomy" id="77298"/>
    <lineage>
        <taxon>Bacteria</taxon>
        <taxon>Pseudomonadati</taxon>
        <taxon>Pseudomonadota</taxon>
        <taxon>Gammaproteobacteria</taxon>
        <taxon>Pseudomonadales</taxon>
        <taxon>Pseudomonadaceae</taxon>
        <taxon>Pseudomonas</taxon>
    </lineage>
</organism>
<proteinExistence type="predicted"/>
<feature type="coiled-coil region" evidence="1">
    <location>
        <begin position="89"/>
        <end position="130"/>
    </location>
</feature>
<dbReference type="AlphaFoldDB" id="A0A5C4KSV3"/>
<comment type="caution">
    <text evidence="4">The sequence shown here is derived from an EMBL/GenBank/DDBJ whole genome shotgun (WGS) entry which is preliminary data.</text>
</comment>
<sequence length="366" mass="41320">MTRRNAFLRRQQERVETSSPTTSGDRVGTESVREKADWLSFVEKLSQIVLVVVAVFGYFYTVKPIYQKDRLEEQVAEYEGILKEQRPKVAALETQLKSLAAERDFAKGELEGLERSLNAARQDKKQLQNQTRYMEYKYYTAEGMPAVTDKQVADAQGRGIEASYLSSIKMFCGLVGIRTEEFGSFRSSKDMPKDEFYPFTKKEMAIWSSVGAKLVVDRALSCVKAQSASYSRKYADDPAHKILIAAAEKVLLQNISERATKNPWRPKVEPKDIIAEHRGALEGFKRRKAEEVAKAEKDYGGWENVWGDARRTIAKQNYETAMKNAEIKAWSDSFGANYAAESKANDFAQSLNKASADLVHASISNQ</sequence>
<evidence type="ECO:0000256" key="3">
    <source>
        <dbReference type="SAM" id="Phobius"/>
    </source>
</evidence>
<keyword evidence="5" id="KW-1185">Reference proteome</keyword>
<keyword evidence="3" id="KW-0472">Membrane</keyword>
<keyword evidence="3" id="KW-1133">Transmembrane helix</keyword>
<reference evidence="4" key="1">
    <citation type="submission" date="2019-06" db="EMBL/GenBank/DDBJ databases">
        <title>Pseudomonas-derived Butenolides : (Bio)synthesis of Styrolides.</title>
        <authorList>
            <person name="Klapper M."/>
            <person name="Chowdhury S."/>
            <person name="Stallforth P."/>
        </authorList>
    </citation>
    <scope>NUCLEOTIDE SEQUENCE [LARGE SCALE GENOMIC DNA]</scope>
    <source>
        <strain evidence="4">EC-S101</strain>
    </source>
</reference>
<keyword evidence="3" id="KW-0812">Transmembrane</keyword>
<feature type="region of interest" description="Disordered" evidence="2">
    <location>
        <begin position="1"/>
        <end position="29"/>
    </location>
</feature>
<accession>A0A5C4KSV3</accession>
<gene>
    <name evidence="4" type="ORF">FHG55_24255</name>
</gene>
<evidence type="ECO:0000256" key="2">
    <source>
        <dbReference type="SAM" id="MobiDB-lite"/>
    </source>
</evidence>
<evidence type="ECO:0000313" key="5">
    <source>
        <dbReference type="Proteomes" id="UP000306272"/>
    </source>
</evidence>
<evidence type="ECO:0000313" key="4">
    <source>
        <dbReference type="EMBL" id="TNB91656.1"/>
    </source>
</evidence>
<dbReference type="Proteomes" id="UP000306272">
    <property type="component" value="Unassembled WGS sequence"/>
</dbReference>
<protein>
    <submittedName>
        <fullName evidence="4">Uncharacterized protein</fullName>
    </submittedName>
</protein>
<feature type="transmembrane region" description="Helical" evidence="3">
    <location>
        <begin position="41"/>
        <end position="60"/>
    </location>
</feature>
<evidence type="ECO:0000256" key="1">
    <source>
        <dbReference type="SAM" id="Coils"/>
    </source>
</evidence>